<keyword evidence="3" id="KW-1185">Reference proteome</keyword>
<feature type="signal peptide" evidence="1">
    <location>
        <begin position="1"/>
        <end position="23"/>
    </location>
</feature>
<dbReference type="RefSeq" id="WP_267152137.1">
    <property type="nucleotide sequence ID" value="NZ_JAPMLT010000007.1"/>
</dbReference>
<proteinExistence type="predicted"/>
<dbReference type="EMBL" id="JAPMLT010000007">
    <property type="protein sequence ID" value="MCX7570891.1"/>
    <property type="molecule type" value="Genomic_DNA"/>
</dbReference>
<accession>A0ABT3X5I6</accession>
<comment type="caution">
    <text evidence="2">The sequence shown here is derived from an EMBL/GenBank/DDBJ whole genome shotgun (WGS) entry which is preliminary data.</text>
</comment>
<dbReference type="Proteomes" id="UP001208017">
    <property type="component" value="Unassembled WGS sequence"/>
</dbReference>
<feature type="chain" id="PRO_5047294423" evidence="1">
    <location>
        <begin position="24"/>
        <end position="43"/>
    </location>
</feature>
<name>A0ABT3X5I6_9BACL</name>
<protein>
    <submittedName>
        <fullName evidence="2">Uncharacterized protein</fullName>
    </submittedName>
</protein>
<organism evidence="2 3">
    <name type="scientific">Tumebacillus lacus</name>
    <dbReference type="NCBI Taxonomy" id="2995335"/>
    <lineage>
        <taxon>Bacteria</taxon>
        <taxon>Bacillati</taxon>
        <taxon>Bacillota</taxon>
        <taxon>Bacilli</taxon>
        <taxon>Bacillales</taxon>
        <taxon>Alicyclobacillaceae</taxon>
        <taxon>Tumebacillus</taxon>
    </lineage>
</organism>
<reference evidence="2 3" key="1">
    <citation type="submission" date="2022-11" db="EMBL/GenBank/DDBJ databases">
        <title>Study of microbial diversity in lake waters.</title>
        <authorList>
            <person name="Zhang J."/>
        </authorList>
    </citation>
    <scope>NUCLEOTIDE SEQUENCE [LARGE SCALE GENOMIC DNA]</scope>
    <source>
        <strain evidence="2 3">DT12</strain>
    </source>
</reference>
<keyword evidence="1" id="KW-0732">Signal</keyword>
<sequence>MKKALALLGLVSMISFSMVGVAAATNTTESLECPYVPGYSGCE</sequence>
<gene>
    <name evidence="2" type="ORF">OS242_13145</name>
</gene>
<evidence type="ECO:0000256" key="1">
    <source>
        <dbReference type="SAM" id="SignalP"/>
    </source>
</evidence>
<evidence type="ECO:0000313" key="3">
    <source>
        <dbReference type="Proteomes" id="UP001208017"/>
    </source>
</evidence>
<evidence type="ECO:0000313" key="2">
    <source>
        <dbReference type="EMBL" id="MCX7570891.1"/>
    </source>
</evidence>